<dbReference type="InterPro" id="IPR002347">
    <property type="entry name" value="SDR_fam"/>
</dbReference>
<dbReference type="PRINTS" id="PR00081">
    <property type="entry name" value="GDHRDH"/>
</dbReference>
<sequence length="256" mass="26094">MAADLEGKVVVVTGGARGLGAAAAKAVVEGGGRVVLTDVLEDEGRATAEALGDAARFVRHDVTSEDDWRTVLDHAVSEFGAVHGLVNNAGVSTGGTLEEESVEHFRKVIDINLVGVFIGMKTVQPLMLRAGGGSVVNISSAAGLTALAMTGAYGASKWGVRGLSKIGAVEWSASGIRVNSVHPGMVYTPMTEVTGIRRGEGNYPGAAMGRVGEPEEIASAVAYLLSDAASYVSGAEIAVDGAWTAGKTVRDLTGQG</sequence>
<dbReference type="Gene3D" id="3.40.50.720">
    <property type="entry name" value="NAD(P)-binding Rossmann-like Domain"/>
    <property type="match status" value="1"/>
</dbReference>
<dbReference type="PANTHER" id="PTHR42760">
    <property type="entry name" value="SHORT-CHAIN DEHYDROGENASES/REDUCTASES FAMILY MEMBER"/>
    <property type="match status" value="1"/>
</dbReference>
<dbReference type="NCBIfam" id="NF005559">
    <property type="entry name" value="PRK07231.1"/>
    <property type="match status" value="1"/>
</dbReference>
<dbReference type="InterPro" id="IPR057326">
    <property type="entry name" value="KR_dom"/>
</dbReference>
<dbReference type="Proteomes" id="UP001500016">
    <property type="component" value="Unassembled WGS sequence"/>
</dbReference>
<dbReference type="RefSeq" id="WP_344531696.1">
    <property type="nucleotide sequence ID" value="NZ_BAAAPE010000013.1"/>
</dbReference>
<gene>
    <name evidence="4" type="ORF">GCM10009801_51910</name>
</gene>
<proteinExistence type="inferred from homology"/>
<protein>
    <submittedName>
        <fullName evidence="4">Glucose 1-dehydrogenase</fullName>
    </submittedName>
</protein>
<dbReference type="PANTHER" id="PTHR42760:SF133">
    <property type="entry name" value="3-OXOACYL-[ACYL-CARRIER-PROTEIN] REDUCTASE"/>
    <property type="match status" value="1"/>
</dbReference>
<organism evidence="4 5">
    <name type="scientific">Streptomyces albiaxialis</name>
    <dbReference type="NCBI Taxonomy" id="329523"/>
    <lineage>
        <taxon>Bacteria</taxon>
        <taxon>Bacillati</taxon>
        <taxon>Actinomycetota</taxon>
        <taxon>Actinomycetes</taxon>
        <taxon>Kitasatosporales</taxon>
        <taxon>Streptomycetaceae</taxon>
        <taxon>Streptomyces</taxon>
    </lineage>
</organism>
<comment type="caution">
    <text evidence="4">The sequence shown here is derived from an EMBL/GenBank/DDBJ whole genome shotgun (WGS) entry which is preliminary data.</text>
</comment>
<dbReference type="SUPFAM" id="SSF51735">
    <property type="entry name" value="NAD(P)-binding Rossmann-fold domains"/>
    <property type="match status" value="1"/>
</dbReference>
<evidence type="ECO:0000256" key="1">
    <source>
        <dbReference type="ARBA" id="ARBA00006484"/>
    </source>
</evidence>
<dbReference type="InterPro" id="IPR020904">
    <property type="entry name" value="Sc_DH/Rdtase_CS"/>
</dbReference>
<evidence type="ECO:0000256" key="2">
    <source>
        <dbReference type="ARBA" id="ARBA00023002"/>
    </source>
</evidence>
<evidence type="ECO:0000313" key="4">
    <source>
        <dbReference type="EMBL" id="GAA2088321.1"/>
    </source>
</evidence>
<dbReference type="PROSITE" id="PS00061">
    <property type="entry name" value="ADH_SHORT"/>
    <property type="match status" value="1"/>
</dbReference>
<dbReference type="InterPro" id="IPR036291">
    <property type="entry name" value="NAD(P)-bd_dom_sf"/>
</dbReference>
<evidence type="ECO:0000259" key="3">
    <source>
        <dbReference type="SMART" id="SM00822"/>
    </source>
</evidence>
<dbReference type="SMART" id="SM00822">
    <property type="entry name" value="PKS_KR"/>
    <property type="match status" value="1"/>
</dbReference>
<feature type="domain" description="Ketoreductase" evidence="3">
    <location>
        <begin position="8"/>
        <end position="174"/>
    </location>
</feature>
<accession>A0ABN2WB14</accession>
<evidence type="ECO:0000313" key="5">
    <source>
        <dbReference type="Proteomes" id="UP001500016"/>
    </source>
</evidence>
<dbReference type="Pfam" id="PF13561">
    <property type="entry name" value="adh_short_C2"/>
    <property type="match status" value="1"/>
</dbReference>
<dbReference type="PRINTS" id="PR00080">
    <property type="entry name" value="SDRFAMILY"/>
</dbReference>
<keyword evidence="5" id="KW-1185">Reference proteome</keyword>
<name>A0ABN2WB14_9ACTN</name>
<comment type="similarity">
    <text evidence="1">Belongs to the short-chain dehydrogenases/reductases (SDR) family.</text>
</comment>
<reference evidence="4 5" key="1">
    <citation type="journal article" date="2019" name="Int. J. Syst. Evol. Microbiol.">
        <title>The Global Catalogue of Microorganisms (GCM) 10K type strain sequencing project: providing services to taxonomists for standard genome sequencing and annotation.</title>
        <authorList>
            <consortium name="The Broad Institute Genomics Platform"/>
            <consortium name="The Broad Institute Genome Sequencing Center for Infectious Disease"/>
            <person name="Wu L."/>
            <person name="Ma J."/>
        </authorList>
    </citation>
    <scope>NUCLEOTIDE SEQUENCE [LARGE SCALE GENOMIC DNA]</scope>
    <source>
        <strain evidence="4 5">JCM 15478</strain>
    </source>
</reference>
<keyword evidence="2" id="KW-0560">Oxidoreductase</keyword>
<dbReference type="EMBL" id="BAAAPE010000013">
    <property type="protein sequence ID" value="GAA2088321.1"/>
    <property type="molecule type" value="Genomic_DNA"/>
</dbReference>